<keyword evidence="2" id="KW-1185">Reference proteome</keyword>
<dbReference type="InterPro" id="IPR050583">
    <property type="entry name" value="Mycobacterial_A85_antigen"/>
</dbReference>
<dbReference type="Pfam" id="PF00756">
    <property type="entry name" value="Esterase"/>
    <property type="match status" value="1"/>
</dbReference>
<dbReference type="SUPFAM" id="SSF53474">
    <property type="entry name" value="alpha/beta-Hydrolases"/>
    <property type="match status" value="1"/>
</dbReference>
<dbReference type="PANTHER" id="PTHR48098">
    <property type="entry name" value="ENTEROCHELIN ESTERASE-RELATED"/>
    <property type="match status" value="1"/>
</dbReference>
<dbReference type="RefSeq" id="WP_044215597.1">
    <property type="nucleotide sequence ID" value="NZ_JPOS01000002.1"/>
</dbReference>
<comment type="caution">
    <text evidence="1">The sequence shown here is derived from an EMBL/GenBank/DDBJ whole genome shotgun (WGS) entry which is preliminary data.</text>
</comment>
<organism evidence="1 2">
    <name type="scientific">Phaeodactylibacter xiamenensis</name>
    <dbReference type="NCBI Taxonomy" id="1524460"/>
    <lineage>
        <taxon>Bacteria</taxon>
        <taxon>Pseudomonadati</taxon>
        <taxon>Bacteroidota</taxon>
        <taxon>Saprospiria</taxon>
        <taxon>Saprospirales</taxon>
        <taxon>Haliscomenobacteraceae</taxon>
        <taxon>Phaeodactylibacter</taxon>
    </lineage>
</organism>
<dbReference type="STRING" id="1524460.IX84_00410"/>
<dbReference type="AlphaFoldDB" id="A0A098SCD3"/>
<evidence type="ECO:0000313" key="2">
    <source>
        <dbReference type="Proteomes" id="UP000029736"/>
    </source>
</evidence>
<sequence>MNRDIHSWHSPRLNKQMEVAVYGHYGFALLLLPTAAADYLEYERFHLIDAIAGPINAGKVKVFSINSINAESWLNPNMPPRHKAIRHQQFNEYVFEEVVPFIKSMTSEDTPIITCGASLGALHSVNLFFRRPDLFSGVIGMSGDYDLSTYTKGYHDQDVYFNSPVQYLPNMEDHGLLTQIRRSNHIHIVTGQGDWENPDASRRFSAILHAKGIDHELDVWGPDMPHDWPTWRKMLPYYLESRF</sequence>
<dbReference type="Proteomes" id="UP000029736">
    <property type="component" value="Unassembled WGS sequence"/>
</dbReference>
<dbReference type="EMBL" id="JPOS01000002">
    <property type="protein sequence ID" value="KGE89816.1"/>
    <property type="molecule type" value="Genomic_DNA"/>
</dbReference>
<dbReference type="OrthoDB" id="9775130at2"/>
<proteinExistence type="predicted"/>
<reference evidence="1 2" key="1">
    <citation type="journal article" date="2014" name="Int. J. Syst. Evol. Microbiol.">
        <title>Phaeodactylibacter xiamenensis gen. nov., sp. nov., a member of the family Saprospiraceae isolated from the marine alga Phaeodactylum tricornutum.</title>
        <authorList>
            <person name="Chen Z.Jr."/>
            <person name="Lei X."/>
            <person name="Lai Q."/>
            <person name="Li Y."/>
            <person name="Zhang B."/>
            <person name="Zhang J."/>
            <person name="Zhang H."/>
            <person name="Yang L."/>
            <person name="Zheng W."/>
            <person name="Tian Y."/>
            <person name="Yu Z."/>
            <person name="Xu H.Jr."/>
            <person name="Zheng T."/>
        </authorList>
    </citation>
    <scope>NUCLEOTIDE SEQUENCE [LARGE SCALE GENOMIC DNA]</scope>
    <source>
        <strain evidence="1 2">KD52</strain>
    </source>
</reference>
<dbReference type="InterPro" id="IPR029058">
    <property type="entry name" value="AB_hydrolase_fold"/>
</dbReference>
<accession>A0A098SCD3</accession>
<dbReference type="InterPro" id="IPR000801">
    <property type="entry name" value="Esterase-like"/>
</dbReference>
<dbReference type="Gene3D" id="3.40.50.1820">
    <property type="entry name" value="alpha/beta hydrolase"/>
    <property type="match status" value="1"/>
</dbReference>
<name>A0A098SCD3_9BACT</name>
<protein>
    <submittedName>
        <fullName evidence="1">Esterase</fullName>
    </submittedName>
</protein>
<evidence type="ECO:0000313" key="1">
    <source>
        <dbReference type="EMBL" id="KGE89816.1"/>
    </source>
</evidence>
<dbReference type="PANTHER" id="PTHR48098:SF3">
    <property type="entry name" value="IRON(III) ENTEROBACTIN ESTERASE"/>
    <property type="match status" value="1"/>
</dbReference>
<gene>
    <name evidence="1" type="ORF">IX84_00410</name>
</gene>